<keyword evidence="3 4" id="KW-0687">Ribonucleoprotein</keyword>
<organism evidence="7 8">
    <name type="scientific">Oryza sativa subsp. indica</name>
    <name type="common">Rice</name>
    <dbReference type="NCBI Taxonomy" id="39946"/>
    <lineage>
        <taxon>Eukaryota</taxon>
        <taxon>Viridiplantae</taxon>
        <taxon>Streptophyta</taxon>
        <taxon>Embryophyta</taxon>
        <taxon>Tracheophyta</taxon>
        <taxon>Spermatophyta</taxon>
        <taxon>Magnoliopsida</taxon>
        <taxon>Liliopsida</taxon>
        <taxon>Poales</taxon>
        <taxon>Poaceae</taxon>
        <taxon>BOP clade</taxon>
        <taxon>Oryzoideae</taxon>
        <taxon>Oryzeae</taxon>
        <taxon>Oryzinae</taxon>
        <taxon>Oryza</taxon>
        <taxon>Oryza sativa</taxon>
    </lineage>
</organism>
<evidence type="ECO:0000313" key="8">
    <source>
        <dbReference type="Proteomes" id="UP000007015"/>
    </source>
</evidence>
<dbReference type="InterPro" id="IPR045077">
    <property type="entry name" value="L3_arc_euk"/>
</dbReference>
<dbReference type="Gramene" id="BGIOSGA037056-TA">
    <property type="protein sequence ID" value="BGIOSGA037056-PA"/>
    <property type="gene ID" value="BGIOSGA037056"/>
</dbReference>
<dbReference type="PANTHER" id="PTHR11363:SF5">
    <property type="entry name" value="LARGE RIBOSOMAL SUBUNIT PROTEIN UL3"/>
    <property type="match status" value="1"/>
</dbReference>
<dbReference type="Gene3D" id="3.30.1430.10">
    <property type="match status" value="1"/>
</dbReference>
<dbReference type="FunFam" id="4.10.960.10:FF:000002">
    <property type="entry name" value="60S ribosomal protein L3"/>
    <property type="match status" value="1"/>
</dbReference>
<dbReference type="HOGENOM" id="CLU_378302_0_0_1"/>
<dbReference type="SUPFAM" id="SSF50447">
    <property type="entry name" value="Translation proteins"/>
    <property type="match status" value="1"/>
</dbReference>
<keyword evidence="6" id="KW-0472">Membrane</keyword>
<feature type="compositionally biased region" description="Basic residues" evidence="5">
    <location>
        <begin position="328"/>
        <end position="352"/>
    </location>
</feature>
<dbReference type="FunFam" id="2.40.30.10:FF:000079">
    <property type="entry name" value="60S ribosomal protein L3"/>
    <property type="match status" value="1"/>
</dbReference>
<evidence type="ECO:0000256" key="6">
    <source>
        <dbReference type="SAM" id="Phobius"/>
    </source>
</evidence>
<dbReference type="FunFam" id="2.40.30.10:FF:000351">
    <property type="entry name" value="Ribosomal protein L3"/>
    <property type="match status" value="1"/>
</dbReference>
<dbReference type="Gene3D" id="4.10.960.10">
    <property type="entry name" value="Ribosomal protein L3, domain 3"/>
    <property type="match status" value="1"/>
</dbReference>
<dbReference type="EMBL" id="CM000137">
    <property type="protein sequence ID" value="EAY82392.1"/>
    <property type="molecule type" value="Genomic_DNA"/>
</dbReference>
<gene>
    <name evidence="7" type="ORF">OsI_37606</name>
</gene>
<dbReference type="Gene3D" id="2.40.30.10">
    <property type="entry name" value="Translation factors"/>
    <property type="match status" value="1"/>
</dbReference>
<feature type="compositionally biased region" description="Basic residues" evidence="5">
    <location>
        <begin position="362"/>
        <end position="375"/>
    </location>
</feature>
<dbReference type="Proteomes" id="UP000007015">
    <property type="component" value="Chromosome 12"/>
</dbReference>
<dbReference type="InterPro" id="IPR044892">
    <property type="entry name" value="Ribosomal_L3_dom_3_arc_sf"/>
</dbReference>
<dbReference type="GO" id="GO:0022625">
    <property type="term" value="C:cytosolic large ribosomal subunit"/>
    <property type="evidence" value="ECO:0007669"/>
    <property type="project" value="TreeGrafter"/>
</dbReference>
<dbReference type="AlphaFoldDB" id="A2ZIF8"/>
<comment type="similarity">
    <text evidence="1 4">Belongs to the universal ribosomal protein uL3 family.</text>
</comment>
<keyword evidence="2 4" id="KW-0689">Ribosomal protein</keyword>
<keyword evidence="6" id="KW-1133">Transmembrane helix</keyword>
<accession>A2ZIF8</accession>
<protein>
    <submittedName>
        <fullName evidence="7">Uncharacterized protein</fullName>
    </submittedName>
</protein>
<proteinExistence type="inferred from homology"/>
<dbReference type="STRING" id="39946.A2ZIF8"/>
<dbReference type="GO" id="GO:0003735">
    <property type="term" value="F:structural constituent of ribosome"/>
    <property type="evidence" value="ECO:0007669"/>
    <property type="project" value="InterPro"/>
</dbReference>
<feature type="transmembrane region" description="Helical" evidence="6">
    <location>
        <begin position="67"/>
        <end position="90"/>
    </location>
</feature>
<keyword evidence="6" id="KW-0812">Transmembrane</keyword>
<sequence>MAAPTLQPGAVPLCKAVALKGSVTVTDVQAGSNTCHVWDQGHFALVLGGAGDGGVVAEAGEVSKWKLALFGAALGAGGTVLLGLVLVAVLSIPRRKSKSFDLDEQDQSPPLSQAMDAAAAAMVLLDRSVRFVDEVADVMKERGISHLDGDAAISAACAGITDWEERKAAEERAIEAESLHYRAERDAAAEAVIRRRKAGGGGGGGGGVTKMSFLSPGDLFERGGDILEGIDPDPPVVADVPGVSSLVFRLSSARTPADFERATYVAGADHNVVVVGAGHGHRFYLVYDAWANSLSTKSTEARHHRYGGARLPEERRSMCSGGDGVISSRRRRRRRHSPQVRRRKMSHRKFEHPRHGSLGFLPRKRSSRHRGKVKSFPKDDVSKPCHLTSFVGYKAGMTHIVREVEKPGSKLHKKETCEAVTIIETPPLVIVGLVAYVKTPRGLRSLNSVWAQHLSEEVRRRFYKNWCKSKKKAFTKYALKYDSDAGKKEIQMQLEKMKKYASIVRVIAHTQIRKMKGLKQKKAHLMEIQINGGTIADKVDYGYKFFEKEIPVDAVFQKDEMIDIIGVTKGKGYEGVVTRWGVTRLPRKTHRGLRKVACIGAWHPARVSYTVARAGQNGYHHRTEMNKKVYKIGKSGQESHAACTEFDRTEKDITPMGGFPHYGVVKGDYLMIKGCCVGPKKRVVTLRQSLLKQTSRLALEEIKLKFIDTSSKFGHGRFQTTDEKQRFFGKLKA</sequence>
<reference evidence="7 8" key="1">
    <citation type="journal article" date="2005" name="PLoS Biol.">
        <title>The genomes of Oryza sativa: a history of duplications.</title>
        <authorList>
            <person name="Yu J."/>
            <person name="Wang J."/>
            <person name="Lin W."/>
            <person name="Li S."/>
            <person name="Li H."/>
            <person name="Zhou J."/>
            <person name="Ni P."/>
            <person name="Dong W."/>
            <person name="Hu S."/>
            <person name="Zeng C."/>
            <person name="Zhang J."/>
            <person name="Zhang Y."/>
            <person name="Li R."/>
            <person name="Xu Z."/>
            <person name="Li S."/>
            <person name="Li X."/>
            <person name="Zheng H."/>
            <person name="Cong L."/>
            <person name="Lin L."/>
            <person name="Yin J."/>
            <person name="Geng J."/>
            <person name="Li G."/>
            <person name="Shi J."/>
            <person name="Liu J."/>
            <person name="Lv H."/>
            <person name="Li J."/>
            <person name="Wang J."/>
            <person name="Deng Y."/>
            <person name="Ran L."/>
            <person name="Shi X."/>
            <person name="Wang X."/>
            <person name="Wu Q."/>
            <person name="Li C."/>
            <person name="Ren X."/>
            <person name="Wang J."/>
            <person name="Wang X."/>
            <person name="Li D."/>
            <person name="Liu D."/>
            <person name="Zhang X."/>
            <person name="Ji Z."/>
            <person name="Zhao W."/>
            <person name="Sun Y."/>
            <person name="Zhang Z."/>
            <person name="Bao J."/>
            <person name="Han Y."/>
            <person name="Dong L."/>
            <person name="Ji J."/>
            <person name="Chen P."/>
            <person name="Wu S."/>
            <person name="Liu J."/>
            <person name="Xiao Y."/>
            <person name="Bu D."/>
            <person name="Tan J."/>
            <person name="Yang L."/>
            <person name="Ye C."/>
            <person name="Zhang J."/>
            <person name="Xu J."/>
            <person name="Zhou Y."/>
            <person name="Yu Y."/>
            <person name="Zhang B."/>
            <person name="Zhuang S."/>
            <person name="Wei H."/>
            <person name="Liu B."/>
            <person name="Lei M."/>
            <person name="Yu H."/>
            <person name="Li Y."/>
            <person name="Xu H."/>
            <person name="Wei S."/>
            <person name="He X."/>
            <person name="Fang L."/>
            <person name="Zhang Z."/>
            <person name="Zhang Y."/>
            <person name="Huang X."/>
            <person name="Su Z."/>
            <person name="Tong W."/>
            <person name="Li J."/>
            <person name="Tong Z."/>
            <person name="Li S."/>
            <person name="Ye J."/>
            <person name="Wang L."/>
            <person name="Fang L."/>
            <person name="Lei T."/>
            <person name="Chen C."/>
            <person name="Chen H."/>
            <person name="Xu Z."/>
            <person name="Li H."/>
            <person name="Huang H."/>
            <person name="Zhang F."/>
            <person name="Xu H."/>
            <person name="Li N."/>
            <person name="Zhao C."/>
            <person name="Li S."/>
            <person name="Dong L."/>
            <person name="Huang Y."/>
            <person name="Li L."/>
            <person name="Xi Y."/>
            <person name="Qi Q."/>
            <person name="Li W."/>
            <person name="Zhang B."/>
            <person name="Hu W."/>
            <person name="Zhang Y."/>
            <person name="Tian X."/>
            <person name="Jiao Y."/>
            <person name="Liang X."/>
            <person name="Jin J."/>
            <person name="Gao L."/>
            <person name="Zheng W."/>
            <person name="Hao B."/>
            <person name="Liu S."/>
            <person name="Wang W."/>
            <person name="Yuan L."/>
            <person name="Cao M."/>
            <person name="McDermott J."/>
            <person name="Samudrala R."/>
            <person name="Wang J."/>
            <person name="Wong G.K."/>
            <person name="Yang H."/>
        </authorList>
    </citation>
    <scope>NUCLEOTIDE SEQUENCE [LARGE SCALE GENOMIC DNA]</scope>
    <source>
        <strain evidence="8">cv. 93-11</strain>
    </source>
</reference>
<dbReference type="PROSITE" id="PS00474">
    <property type="entry name" value="RIBOSOMAL_L3"/>
    <property type="match status" value="1"/>
</dbReference>
<evidence type="ECO:0000256" key="4">
    <source>
        <dbReference type="RuleBase" id="RU003905"/>
    </source>
</evidence>
<feature type="region of interest" description="Disordered" evidence="5">
    <location>
        <begin position="317"/>
        <end position="380"/>
    </location>
</feature>
<dbReference type="PANTHER" id="PTHR11363">
    <property type="entry name" value="60S RIBOSOMAL PROTEIN L3-RELATED"/>
    <property type="match status" value="1"/>
</dbReference>
<evidence type="ECO:0000256" key="5">
    <source>
        <dbReference type="SAM" id="MobiDB-lite"/>
    </source>
</evidence>
<evidence type="ECO:0000313" key="7">
    <source>
        <dbReference type="EMBL" id="EAY82392.1"/>
    </source>
</evidence>
<dbReference type="FunFam" id="4.10.960.10:FF:000001">
    <property type="entry name" value="60S ribosomal protein L3"/>
    <property type="match status" value="1"/>
</dbReference>
<evidence type="ECO:0000256" key="3">
    <source>
        <dbReference type="ARBA" id="ARBA00023274"/>
    </source>
</evidence>
<dbReference type="InterPro" id="IPR019926">
    <property type="entry name" value="Ribosomal_uL3_CS"/>
</dbReference>
<dbReference type="FunFam" id="3.30.1430.10:FF:000001">
    <property type="entry name" value="60S ribosomal protein L3"/>
    <property type="match status" value="1"/>
</dbReference>
<keyword evidence="8" id="KW-1185">Reference proteome</keyword>
<evidence type="ECO:0000256" key="1">
    <source>
        <dbReference type="ARBA" id="ARBA00006540"/>
    </source>
</evidence>
<name>A2ZIF8_ORYSI</name>
<dbReference type="Pfam" id="PF00297">
    <property type="entry name" value="Ribosomal_L3"/>
    <property type="match status" value="1"/>
</dbReference>
<dbReference type="GO" id="GO:0006412">
    <property type="term" value="P:translation"/>
    <property type="evidence" value="ECO:0007669"/>
    <property type="project" value="InterPro"/>
</dbReference>
<dbReference type="InterPro" id="IPR009000">
    <property type="entry name" value="Transl_B-barrel_sf"/>
</dbReference>
<dbReference type="GO" id="GO:0003723">
    <property type="term" value="F:RNA binding"/>
    <property type="evidence" value="ECO:0007669"/>
    <property type="project" value="TreeGrafter"/>
</dbReference>
<dbReference type="InterPro" id="IPR000597">
    <property type="entry name" value="Ribosomal_uL3"/>
</dbReference>
<evidence type="ECO:0000256" key="2">
    <source>
        <dbReference type="ARBA" id="ARBA00022980"/>
    </source>
</evidence>